<evidence type="ECO:0000256" key="5">
    <source>
        <dbReference type="HAMAP-Rule" id="MF_00261"/>
    </source>
</evidence>
<organism evidence="7 8">
    <name type="scientific">Methanobrevibacter cuticularis</name>
    <dbReference type="NCBI Taxonomy" id="47311"/>
    <lineage>
        <taxon>Archaea</taxon>
        <taxon>Methanobacteriati</taxon>
        <taxon>Methanobacteriota</taxon>
        <taxon>Methanomada group</taxon>
        <taxon>Methanobacteria</taxon>
        <taxon>Methanobacteriales</taxon>
        <taxon>Methanobacteriaceae</taxon>
        <taxon>Methanobrevibacter</taxon>
    </lineage>
</organism>
<dbReference type="STRING" id="47311.MBCUT_13410"/>
<evidence type="ECO:0000256" key="1">
    <source>
        <dbReference type="ARBA" id="ARBA00022478"/>
    </source>
</evidence>
<feature type="domain" description="DNA-directed RNA polymerase RBP11-like dimerisation" evidence="6">
    <location>
        <begin position="14"/>
        <end position="86"/>
    </location>
</feature>
<dbReference type="GO" id="GO:0000428">
    <property type="term" value="C:DNA-directed RNA polymerase complex"/>
    <property type="evidence" value="ECO:0007669"/>
    <property type="project" value="UniProtKB-KW"/>
</dbReference>
<reference evidence="7 8" key="1">
    <citation type="submission" date="2016-04" db="EMBL/GenBank/DDBJ databases">
        <title>Genome sequence of Methanobrevibacter cuticularis DSM 11139.</title>
        <authorList>
            <person name="Poehlein A."/>
            <person name="Seedorf H."/>
            <person name="Daniel R."/>
        </authorList>
    </citation>
    <scope>NUCLEOTIDE SEQUENCE [LARGE SCALE GENOMIC DNA]</scope>
    <source>
        <strain evidence="7 8">DSM 11139</strain>
    </source>
</reference>
<accession>A0A166DKI0</accession>
<dbReference type="PANTHER" id="PTHR13946:SF28">
    <property type="entry name" value="DNA-DIRECTED RNA POLYMERASES I AND III SUBUNIT RPAC2"/>
    <property type="match status" value="1"/>
</dbReference>
<protein>
    <recommendedName>
        <fullName evidence="5">DNA-directed RNA polymerase subunit Rpo11</fullName>
        <ecNumber evidence="5">2.7.7.6</ecNumber>
    </recommendedName>
    <alternativeName>
        <fullName evidence="5">DNA-directed RNA polymerase subunit L</fullName>
    </alternativeName>
</protein>
<dbReference type="EC" id="2.7.7.6" evidence="5"/>
<dbReference type="Proteomes" id="UP000077275">
    <property type="component" value="Unassembled WGS sequence"/>
</dbReference>
<keyword evidence="5" id="KW-0808">Transferase</keyword>
<evidence type="ECO:0000256" key="3">
    <source>
        <dbReference type="ARBA" id="ARBA00023163"/>
    </source>
</evidence>
<dbReference type="GO" id="GO:0046983">
    <property type="term" value="F:protein dimerization activity"/>
    <property type="evidence" value="ECO:0007669"/>
    <property type="project" value="InterPro"/>
</dbReference>
<keyword evidence="8" id="KW-1185">Reference proteome</keyword>
<dbReference type="Gene3D" id="3.30.1360.10">
    <property type="entry name" value="RNA polymerase, RBP11-like subunit"/>
    <property type="match status" value="1"/>
</dbReference>
<name>A0A166DKI0_9EURY</name>
<dbReference type="CDD" id="cd06927">
    <property type="entry name" value="RNAP_L"/>
    <property type="match status" value="1"/>
</dbReference>
<dbReference type="InterPro" id="IPR009025">
    <property type="entry name" value="RBP11-like_dimer"/>
</dbReference>
<comment type="similarity">
    <text evidence="4 5">Belongs to the archaeal Rpo11/eukaryotic RPB11/RPC19 RNA polymerase subunit family.</text>
</comment>
<sequence length="91" mass="10336">MDDIEILTNTKLELEIIAHGESHTVCNALRKFLMEDEDIDYAVYGIDHPIVGEPKVTIKVKRTKDPKKALLKAATKLKNDSQEFKKLVESL</sequence>
<gene>
    <name evidence="5" type="primary">rpo11</name>
    <name evidence="5" type="synonym">rpoL</name>
    <name evidence="7" type="ORF">MBCUT_13410</name>
</gene>
<dbReference type="PATRIC" id="fig|47311.3.peg.1466"/>
<dbReference type="OrthoDB" id="24205at2157"/>
<evidence type="ECO:0000259" key="6">
    <source>
        <dbReference type="Pfam" id="PF13656"/>
    </source>
</evidence>
<comment type="caution">
    <text evidence="7">The sequence shown here is derived from an EMBL/GenBank/DDBJ whole genome shotgun (WGS) entry which is preliminary data.</text>
</comment>
<dbReference type="NCBIfam" id="NF002240">
    <property type="entry name" value="PRK01146.2-4"/>
    <property type="match status" value="1"/>
</dbReference>
<comment type="subcellular location">
    <subcellularLocation>
        <location evidence="5">Cytoplasm</location>
    </subcellularLocation>
</comment>
<dbReference type="Pfam" id="PF13656">
    <property type="entry name" value="RNA_pol_L_2"/>
    <property type="match status" value="1"/>
</dbReference>
<evidence type="ECO:0000313" key="8">
    <source>
        <dbReference type="Proteomes" id="UP000077275"/>
    </source>
</evidence>
<dbReference type="AlphaFoldDB" id="A0A166DKI0"/>
<keyword evidence="2 5" id="KW-0963">Cytoplasm</keyword>
<keyword evidence="3 5" id="KW-0804">Transcription</keyword>
<comment type="function">
    <text evidence="5">DNA-dependent RNA polymerase (RNAP) catalyzes the transcription of DNA into RNA using the four ribonucleoside triphosphates as substrates.</text>
</comment>
<evidence type="ECO:0000313" key="7">
    <source>
        <dbReference type="EMBL" id="KZX15691.1"/>
    </source>
</evidence>
<keyword evidence="1 5" id="KW-0240">DNA-directed RNA polymerase</keyword>
<evidence type="ECO:0000256" key="4">
    <source>
        <dbReference type="ARBA" id="ARBA00025751"/>
    </source>
</evidence>
<keyword evidence="5" id="KW-0548">Nucleotidyltransferase</keyword>
<evidence type="ECO:0000256" key="2">
    <source>
        <dbReference type="ARBA" id="ARBA00022490"/>
    </source>
</evidence>
<dbReference type="HAMAP" id="MF_00261">
    <property type="entry name" value="RNApol_arch_Rpo11"/>
    <property type="match status" value="1"/>
</dbReference>
<dbReference type="InterPro" id="IPR022905">
    <property type="entry name" value="Rpo11-like"/>
</dbReference>
<dbReference type="GO" id="GO:0006351">
    <property type="term" value="P:DNA-templated transcription"/>
    <property type="evidence" value="ECO:0007669"/>
    <property type="project" value="UniProtKB-UniRule"/>
</dbReference>
<comment type="catalytic activity">
    <reaction evidence="5">
        <text>RNA(n) + a ribonucleoside 5'-triphosphate = RNA(n+1) + diphosphate</text>
        <dbReference type="Rhea" id="RHEA:21248"/>
        <dbReference type="Rhea" id="RHEA-COMP:14527"/>
        <dbReference type="Rhea" id="RHEA-COMP:17342"/>
        <dbReference type="ChEBI" id="CHEBI:33019"/>
        <dbReference type="ChEBI" id="CHEBI:61557"/>
        <dbReference type="ChEBI" id="CHEBI:140395"/>
        <dbReference type="EC" id="2.7.7.6"/>
    </reaction>
</comment>
<dbReference type="GO" id="GO:0005737">
    <property type="term" value="C:cytoplasm"/>
    <property type="evidence" value="ECO:0007669"/>
    <property type="project" value="UniProtKB-SubCell"/>
</dbReference>
<dbReference type="GO" id="GO:0003899">
    <property type="term" value="F:DNA-directed RNA polymerase activity"/>
    <property type="evidence" value="ECO:0007669"/>
    <property type="project" value="UniProtKB-UniRule"/>
</dbReference>
<dbReference type="PANTHER" id="PTHR13946">
    <property type="entry name" value="DNA-DIRECTED RNA POLYMERASE I,II,III"/>
    <property type="match status" value="1"/>
</dbReference>
<comment type="subunit">
    <text evidence="5">Part of the RNA polymerase complex.</text>
</comment>
<dbReference type="RefSeq" id="WP_067259918.1">
    <property type="nucleotide sequence ID" value="NZ_LWMW01000110.1"/>
</dbReference>
<dbReference type="EMBL" id="LWMW01000110">
    <property type="protein sequence ID" value="KZX15691.1"/>
    <property type="molecule type" value="Genomic_DNA"/>
</dbReference>
<dbReference type="SUPFAM" id="SSF55257">
    <property type="entry name" value="RBP11-like subunits of RNA polymerase"/>
    <property type="match status" value="1"/>
</dbReference>
<proteinExistence type="inferred from homology"/>
<dbReference type="InterPro" id="IPR036603">
    <property type="entry name" value="RBP11-like"/>
</dbReference>